<evidence type="ECO:0000259" key="3">
    <source>
        <dbReference type="Pfam" id="PF03061"/>
    </source>
</evidence>
<proteinExistence type="inferred from homology"/>
<organism evidence="4">
    <name type="scientific">uncultured Mycobacterium sp</name>
    <dbReference type="NCBI Taxonomy" id="171292"/>
    <lineage>
        <taxon>Bacteria</taxon>
        <taxon>Bacillati</taxon>
        <taxon>Actinomycetota</taxon>
        <taxon>Actinomycetes</taxon>
        <taxon>Mycobacteriales</taxon>
        <taxon>Mycobacteriaceae</taxon>
        <taxon>Mycobacterium</taxon>
        <taxon>environmental samples</taxon>
    </lineage>
</organism>
<evidence type="ECO:0000256" key="2">
    <source>
        <dbReference type="ARBA" id="ARBA00022801"/>
    </source>
</evidence>
<dbReference type="AlphaFoldDB" id="A0A1Y5PLY9"/>
<dbReference type="PANTHER" id="PTHR42856">
    <property type="entry name" value="ACYL-COENZYME A THIOESTERASE PAAI"/>
    <property type="match status" value="1"/>
</dbReference>
<reference evidence="4" key="1">
    <citation type="submission" date="2016-03" db="EMBL/GenBank/DDBJ databases">
        <authorList>
            <person name="Ploux O."/>
        </authorList>
    </citation>
    <scope>NUCLEOTIDE SEQUENCE</scope>
    <source>
        <strain evidence="4">UC10</strain>
    </source>
</reference>
<feature type="domain" description="Thioesterase" evidence="3">
    <location>
        <begin position="54"/>
        <end position="126"/>
    </location>
</feature>
<dbReference type="EMBL" id="FLQS01000089">
    <property type="protein sequence ID" value="SBS79675.1"/>
    <property type="molecule type" value="Genomic_DNA"/>
</dbReference>
<dbReference type="SUPFAM" id="SSF54637">
    <property type="entry name" value="Thioesterase/thiol ester dehydrase-isomerase"/>
    <property type="match status" value="1"/>
</dbReference>
<dbReference type="InterPro" id="IPR006683">
    <property type="entry name" value="Thioestr_dom"/>
</dbReference>
<dbReference type="NCBIfam" id="TIGR02286">
    <property type="entry name" value="PaaD"/>
    <property type="match status" value="1"/>
</dbReference>
<dbReference type="InterPro" id="IPR029069">
    <property type="entry name" value="HotDog_dom_sf"/>
</dbReference>
<protein>
    <submittedName>
        <fullName evidence="4">Phenylacetate pathway hotdog-fold thioesterase</fullName>
    </submittedName>
</protein>
<dbReference type="Pfam" id="PF03061">
    <property type="entry name" value="4HBT"/>
    <property type="match status" value="1"/>
</dbReference>
<keyword evidence="2" id="KW-0378">Hydrolase</keyword>
<accession>A0A1Y5PLY9</accession>
<sequence length="140" mass="14915">MSDHDQIDSFGTAFATEMLKEDRVAAHLGITLIDCNPGTATVVMTVTDLMTNGHGITHGGFVFTLANTAFALACNSYGETTVAAAAGIDFLTPTTVGDELTAVAVEKVRRGRSGIYDVTVLCREEVVAEFRGNSRQVRRS</sequence>
<evidence type="ECO:0000256" key="1">
    <source>
        <dbReference type="ARBA" id="ARBA00008324"/>
    </source>
</evidence>
<evidence type="ECO:0000313" key="4">
    <source>
        <dbReference type="EMBL" id="SBS79675.1"/>
    </source>
</evidence>
<dbReference type="NCBIfam" id="TIGR00369">
    <property type="entry name" value="unchar_dom_1"/>
    <property type="match status" value="1"/>
</dbReference>
<name>A0A1Y5PLY9_9MYCO</name>
<dbReference type="CDD" id="cd03443">
    <property type="entry name" value="PaaI_thioesterase"/>
    <property type="match status" value="1"/>
</dbReference>
<dbReference type="InterPro" id="IPR003736">
    <property type="entry name" value="PAAI_dom"/>
</dbReference>
<comment type="similarity">
    <text evidence="1">Belongs to the thioesterase PaaI family.</text>
</comment>
<dbReference type="InterPro" id="IPR011973">
    <property type="entry name" value="PaaD"/>
</dbReference>
<gene>
    <name evidence="4" type="primary">paaI</name>
    <name evidence="4" type="ORF">MHPYR_90025</name>
</gene>
<dbReference type="InterPro" id="IPR052723">
    <property type="entry name" value="Acyl-CoA_thioesterase_PaaI"/>
</dbReference>
<dbReference type="PANTHER" id="PTHR42856:SF1">
    <property type="entry name" value="ACYL-COENZYME A THIOESTERASE PAAI"/>
    <property type="match status" value="1"/>
</dbReference>
<dbReference type="Gene3D" id="3.10.129.10">
    <property type="entry name" value="Hotdog Thioesterase"/>
    <property type="match status" value="1"/>
</dbReference>
<dbReference type="GO" id="GO:0016289">
    <property type="term" value="F:acyl-CoA hydrolase activity"/>
    <property type="evidence" value="ECO:0007669"/>
    <property type="project" value="TreeGrafter"/>
</dbReference>
<dbReference type="FunFam" id="3.10.129.10:FF:000022">
    <property type="entry name" value="Phenylacetic acid degradation protein"/>
    <property type="match status" value="1"/>
</dbReference>